<dbReference type="PROSITE" id="PS51384">
    <property type="entry name" value="FAD_FR"/>
    <property type="match status" value="1"/>
</dbReference>
<dbReference type="CDD" id="cd06193">
    <property type="entry name" value="siderophore_interacting"/>
    <property type="match status" value="1"/>
</dbReference>
<dbReference type="AlphaFoldDB" id="A0A8I1M6L0"/>
<dbReference type="PANTHER" id="PTHR30157:SF0">
    <property type="entry name" value="NADPH-DEPENDENT FERRIC-CHELATE REDUCTASE"/>
    <property type="match status" value="1"/>
</dbReference>
<gene>
    <name evidence="3" type="ORF">JF547_05360</name>
</gene>
<evidence type="ECO:0000256" key="1">
    <source>
        <dbReference type="ARBA" id="ARBA00035644"/>
    </source>
</evidence>
<evidence type="ECO:0000259" key="2">
    <source>
        <dbReference type="PROSITE" id="PS51384"/>
    </source>
</evidence>
<dbReference type="SUPFAM" id="SSF63380">
    <property type="entry name" value="Riboflavin synthase domain-like"/>
    <property type="match status" value="1"/>
</dbReference>
<feature type="domain" description="FAD-binding FR-type" evidence="2">
    <location>
        <begin position="108"/>
        <end position="232"/>
    </location>
</feature>
<dbReference type="InterPro" id="IPR007037">
    <property type="entry name" value="SIP_rossman_dom"/>
</dbReference>
<dbReference type="EMBL" id="JAEKJW010000001">
    <property type="protein sequence ID" value="MBN8195891.1"/>
    <property type="molecule type" value="Genomic_DNA"/>
</dbReference>
<dbReference type="InterPro" id="IPR017927">
    <property type="entry name" value="FAD-bd_FR_type"/>
</dbReference>
<dbReference type="RefSeq" id="WP_206926823.1">
    <property type="nucleotide sequence ID" value="NZ_JAEKJW010000001.1"/>
</dbReference>
<name>A0A8I1M6L0_9PROT</name>
<evidence type="ECO:0000313" key="4">
    <source>
        <dbReference type="Proteomes" id="UP000664405"/>
    </source>
</evidence>
<dbReference type="Gene3D" id="2.40.30.10">
    <property type="entry name" value="Translation factors"/>
    <property type="match status" value="1"/>
</dbReference>
<dbReference type="Pfam" id="PF08021">
    <property type="entry name" value="FAD_binding_9"/>
    <property type="match status" value="1"/>
</dbReference>
<evidence type="ECO:0000313" key="3">
    <source>
        <dbReference type="EMBL" id="MBN8195891.1"/>
    </source>
</evidence>
<dbReference type="InterPro" id="IPR039374">
    <property type="entry name" value="SIP_fam"/>
</dbReference>
<dbReference type="GO" id="GO:0016491">
    <property type="term" value="F:oxidoreductase activity"/>
    <property type="evidence" value="ECO:0007669"/>
    <property type="project" value="InterPro"/>
</dbReference>
<dbReference type="Gene3D" id="3.40.50.80">
    <property type="entry name" value="Nucleotide-binding domain of ferredoxin-NADP reductase (FNR) module"/>
    <property type="match status" value="1"/>
</dbReference>
<dbReference type="InterPro" id="IPR013113">
    <property type="entry name" value="SIP_FAD-bd"/>
</dbReference>
<comment type="caution">
    <text evidence="3">The sequence shown here is derived from an EMBL/GenBank/DDBJ whole genome shotgun (WGS) entry which is preliminary data.</text>
</comment>
<reference evidence="3" key="1">
    <citation type="submission" date="2020-12" db="EMBL/GenBank/DDBJ databases">
        <title>Oil enriched cultivation method for isolating marine PHA-producing bacteria.</title>
        <authorList>
            <person name="Zheng W."/>
            <person name="Yu S."/>
            <person name="Huang Y."/>
        </authorList>
    </citation>
    <scope>NUCLEOTIDE SEQUENCE</scope>
    <source>
        <strain evidence="3">SY-2-3</strain>
    </source>
</reference>
<dbReference type="PANTHER" id="PTHR30157">
    <property type="entry name" value="FERRIC REDUCTASE, NADPH-DEPENDENT"/>
    <property type="match status" value="1"/>
</dbReference>
<dbReference type="InterPro" id="IPR039261">
    <property type="entry name" value="FNR_nucleotide-bd"/>
</dbReference>
<sequence>MPSSILTATTRINLPESAALIRQTADYYKSHDCDVQGDDIATRISVSIGHIKLCSRENGLDVEVGATTEVGVVQMKAAIISLLQQGAAPGTSFDCRWKGAGQSNGKLPNFRELTVGAITDLSPHMRRLRLHGVDMGAYEQEGIHVRLLIPPRGKAQPKWPTLAENGMPVWPSGDDLVEQRVYTIRDIDAAGGWVDVDFVMHGDNGPGSAFALHARPGDLVAMTGPLGNDLPASDWMLFAGDETALPAIGRYLNEMPAHVTGHALIEVGSKDDIIPLATKSGIKVTWILRDSVEEVTHSLIQDAIRAVEVPRDGRAIYCWAGVENADYKPIHTYWRKELGLGRDQCTAMTFWRKTDQA</sequence>
<dbReference type="Proteomes" id="UP000664405">
    <property type="component" value="Unassembled WGS sequence"/>
</dbReference>
<organism evidence="3 4">
    <name type="scientific">Thalassospira povalilytica</name>
    <dbReference type="NCBI Taxonomy" id="732237"/>
    <lineage>
        <taxon>Bacteria</taxon>
        <taxon>Pseudomonadati</taxon>
        <taxon>Pseudomonadota</taxon>
        <taxon>Alphaproteobacteria</taxon>
        <taxon>Rhodospirillales</taxon>
        <taxon>Thalassospiraceae</taxon>
        <taxon>Thalassospira</taxon>
    </lineage>
</organism>
<proteinExistence type="inferred from homology"/>
<accession>A0A8I1M6L0</accession>
<protein>
    <submittedName>
        <fullName evidence="3">Siderophore-interacting protein</fullName>
    </submittedName>
</protein>
<dbReference type="Pfam" id="PF04954">
    <property type="entry name" value="SIP"/>
    <property type="match status" value="1"/>
</dbReference>
<dbReference type="InterPro" id="IPR017938">
    <property type="entry name" value="Riboflavin_synthase-like_b-brl"/>
</dbReference>
<comment type="similarity">
    <text evidence="1">Belongs to the SIP oxidoreductase family.</text>
</comment>